<dbReference type="AlphaFoldDB" id="K0SGD4"/>
<feature type="non-terminal residue" evidence="2">
    <location>
        <position position="1"/>
    </location>
</feature>
<keyword evidence="3" id="KW-1185">Reference proteome</keyword>
<feature type="compositionally biased region" description="Gly residues" evidence="1">
    <location>
        <begin position="14"/>
        <end position="33"/>
    </location>
</feature>
<feature type="compositionally biased region" description="Basic residues" evidence="1">
    <location>
        <begin position="143"/>
        <end position="156"/>
    </location>
</feature>
<feature type="compositionally biased region" description="Basic and acidic residues" evidence="1">
    <location>
        <begin position="55"/>
        <end position="68"/>
    </location>
</feature>
<accession>K0SGD4</accession>
<organism evidence="2 3">
    <name type="scientific">Thalassiosira oceanica</name>
    <name type="common">Marine diatom</name>
    <dbReference type="NCBI Taxonomy" id="159749"/>
    <lineage>
        <taxon>Eukaryota</taxon>
        <taxon>Sar</taxon>
        <taxon>Stramenopiles</taxon>
        <taxon>Ochrophyta</taxon>
        <taxon>Bacillariophyta</taxon>
        <taxon>Coscinodiscophyceae</taxon>
        <taxon>Thalassiosirophycidae</taxon>
        <taxon>Thalassiosirales</taxon>
        <taxon>Thalassiosiraceae</taxon>
        <taxon>Thalassiosira</taxon>
    </lineage>
</organism>
<evidence type="ECO:0000313" key="3">
    <source>
        <dbReference type="Proteomes" id="UP000266841"/>
    </source>
</evidence>
<feature type="compositionally biased region" description="Basic and acidic residues" evidence="1">
    <location>
        <begin position="166"/>
        <end position="177"/>
    </location>
</feature>
<reference evidence="2 3" key="1">
    <citation type="journal article" date="2012" name="Genome Biol.">
        <title>Genome and low-iron response of an oceanic diatom adapted to chronic iron limitation.</title>
        <authorList>
            <person name="Lommer M."/>
            <person name="Specht M."/>
            <person name="Roy A.S."/>
            <person name="Kraemer L."/>
            <person name="Andreson R."/>
            <person name="Gutowska M.A."/>
            <person name="Wolf J."/>
            <person name="Bergner S.V."/>
            <person name="Schilhabel M.B."/>
            <person name="Klostermeier U.C."/>
            <person name="Beiko R.G."/>
            <person name="Rosenstiel P."/>
            <person name="Hippler M."/>
            <person name="Laroche J."/>
        </authorList>
    </citation>
    <scope>NUCLEOTIDE SEQUENCE [LARGE SCALE GENOMIC DNA]</scope>
    <source>
        <strain evidence="2 3">CCMP1005</strain>
    </source>
</reference>
<feature type="compositionally biased region" description="Basic residues" evidence="1">
    <location>
        <begin position="113"/>
        <end position="126"/>
    </location>
</feature>
<comment type="caution">
    <text evidence="2">The sequence shown here is derived from an EMBL/GenBank/DDBJ whole genome shotgun (WGS) entry which is preliminary data.</text>
</comment>
<protein>
    <submittedName>
        <fullName evidence="2">Uncharacterized protein</fullName>
    </submittedName>
</protein>
<dbReference type="Proteomes" id="UP000266841">
    <property type="component" value="Unassembled WGS sequence"/>
</dbReference>
<gene>
    <name evidence="2" type="ORF">THAOC_19692</name>
</gene>
<feature type="region of interest" description="Disordered" evidence="1">
    <location>
        <begin position="1"/>
        <end position="184"/>
    </location>
</feature>
<evidence type="ECO:0000313" key="2">
    <source>
        <dbReference type="EMBL" id="EJK60026.1"/>
    </source>
</evidence>
<sequence>GPARSPFYMRRPAGGDGDGPAAGGRYEGSGGLGYRRNRRDVPSDAVTDGIMRDQYASREDSRKSKMDPMCRFFANGADGADRRRSGGQGAPPASVGAKRGGDDGGPDGDSDSHRRRRKGKRKKRSRRDGDGDESDPPDDGVRKRSGRKKSKRRHRGRHEDDAPDAPGRRAEGRGRGVEEEEDGA</sequence>
<evidence type="ECO:0000256" key="1">
    <source>
        <dbReference type="SAM" id="MobiDB-lite"/>
    </source>
</evidence>
<name>K0SGD4_THAOC</name>
<dbReference type="EMBL" id="AGNL01021725">
    <property type="protein sequence ID" value="EJK60026.1"/>
    <property type="molecule type" value="Genomic_DNA"/>
</dbReference>
<proteinExistence type="predicted"/>